<sequence length="386" mass="41096">GQDNQGNIMVDGSAYEGGGVGYLNKPGISLRDLADVGFTVAAFTPAAKAGSVATTLGKRMATVGAASGVTEAGIDLANQMAGGTEDVAVSNIDPGNVALATLGGEVFEGIGVALSKAFGPAFRQTGEVAPEMRQTFRESAESVGINADEMTDEVIRSYLDRSAGATRGGQAGEFDIRKTQGQQSGEAKQLMLEDRLRSGPSGKARSRMERFSEAQDADVMAARQRELDKMGDGQSIDRPIEAGEMNIEGIRAKAKTAQAATDAAYGDVGQASLSAKGQTGLFTRLKRIAKAEQFDTSEELASTRKAMTMIHDFSDKLKEQGGLAKAQPMRRVESFRKKLNGFINSASNNEDRRQMTIIKREFDKYLDKAIDKALFSGDPDALTQLK</sequence>
<gene>
    <name evidence="2" type="ORF">S01H1_14984</name>
</gene>
<feature type="non-terminal residue" evidence="2">
    <location>
        <position position="1"/>
    </location>
</feature>
<evidence type="ECO:0000313" key="2">
    <source>
        <dbReference type="EMBL" id="GAF69701.1"/>
    </source>
</evidence>
<proteinExistence type="predicted"/>
<accession>X0S379</accession>
<organism evidence="2">
    <name type="scientific">marine sediment metagenome</name>
    <dbReference type="NCBI Taxonomy" id="412755"/>
    <lineage>
        <taxon>unclassified sequences</taxon>
        <taxon>metagenomes</taxon>
        <taxon>ecological metagenomes</taxon>
    </lineage>
</organism>
<comment type="caution">
    <text evidence="2">The sequence shown here is derived from an EMBL/GenBank/DDBJ whole genome shotgun (WGS) entry which is preliminary data.</text>
</comment>
<reference evidence="2" key="1">
    <citation type="journal article" date="2014" name="Front. Microbiol.">
        <title>High frequency of phylogenetically diverse reductive dehalogenase-homologous genes in deep subseafloor sedimentary metagenomes.</title>
        <authorList>
            <person name="Kawai M."/>
            <person name="Futagami T."/>
            <person name="Toyoda A."/>
            <person name="Takaki Y."/>
            <person name="Nishi S."/>
            <person name="Hori S."/>
            <person name="Arai W."/>
            <person name="Tsubouchi T."/>
            <person name="Morono Y."/>
            <person name="Uchiyama I."/>
            <person name="Ito T."/>
            <person name="Fujiyama A."/>
            <person name="Inagaki F."/>
            <person name="Takami H."/>
        </authorList>
    </citation>
    <scope>NUCLEOTIDE SEQUENCE</scope>
    <source>
        <strain evidence="2">Expedition CK06-06</strain>
    </source>
</reference>
<feature type="region of interest" description="Disordered" evidence="1">
    <location>
        <begin position="164"/>
        <end position="187"/>
    </location>
</feature>
<dbReference type="AlphaFoldDB" id="X0S379"/>
<evidence type="ECO:0000256" key="1">
    <source>
        <dbReference type="SAM" id="MobiDB-lite"/>
    </source>
</evidence>
<feature type="region of interest" description="Disordered" evidence="1">
    <location>
        <begin position="193"/>
        <end position="212"/>
    </location>
</feature>
<feature type="non-terminal residue" evidence="2">
    <location>
        <position position="386"/>
    </location>
</feature>
<protein>
    <submittedName>
        <fullName evidence="2">Uncharacterized protein</fullName>
    </submittedName>
</protein>
<name>X0S379_9ZZZZ</name>
<dbReference type="EMBL" id="BARS01007817">
    <property type="protein sequence ID" value="GAF69701.1"/>
    <property type="molecule type" value="Genomic_DNA"/>
</dbReference>